<evidence type="ECO:0000256" key="1">
    <source>
        <dbReference type="SAM" id="SignalP"/>
    </source>
</evidence>
<gene>
    <name evidence="2" type="ORF">BFC17_10750</name>
</gene>
<feature type="signal peptide" evidence="1">
    <location>
        <begin position="1"/>
        <end position="22"/>
    </location>
</feature>
<organism evidence="2 3">
    <name type="scientific">Alteromonas lipolytica</name>
    <dbReference type="NCBI Taxonomy" id="1856405"/>
    <lineage>
        <taxon>Bacteria</taxon>
        <taxon>Pseudomonadati</taxon>
        <taxon>Pseudomonadota</taxon>
        <taxon>Gammaproteobacteria</taxon>
        <taxon>Alteromonadales</taxon>
        <taxon>Alteromonadaceae</taxon>
        <taxon>Alteromonas/Salinimonas group</taxon>
        <taxon>Alteromonas</taxon>
    </lineage>
</organism>
<dbReference type="AlphaFoldDB" id="A0A1E8FIH9"/>
<reference evidence="2 3" key="1">
    <citation type="submission" date="2016-09" db="EMBL/GenBank/DDBJ databases">
        <title>Alteromonas lipolytica, a new species isolated from sea water.</title>
        <authorList>
            <person name="Wu Y.-H."/>
            <person name="Cheng H."/>
            <person name="Xu X.-W."/>
        </authorList>
    </citation>
    <scope>NUCLEOTIDE SEQUENCE [LARGE SCALE GENOMIC DNA]</scope>
    <source>
        <strain evidence="2 3">JW12</strain>
    </source>
</reference>
<dbReference type="STRING" id="1856405.BFC17_10750"/>
<dbReference type="OrthoDB" id="6332824at2"/>
<evidence type="ECO:0008006" key="4">
    <source>
        <dbReference type="Google" id="ProtNLM"/>
    </source>
</evidence>
<accession>A0A1E8FIH9</accession>
<sequence length="148" mass="16191">MKTLTKCAAVIIIAFAALPATAQSRIPSHDLMALCQGLGQAVTSVSQGREQRIDDEQNEGIQVLKRLSAHSGTDFITPITTFLQRADSLPFLVQGMLYTHACWHSYQDNPAKVSLMASLLPYRCDLSSPTMACIDRAFLTLPQQAEPI</sequence>
<comment type="caution">
    <text evidence="2">The sequence shown here is derived from an EMBL/GenBank/DDBJ whole genome shotgun (WGS) entry which is preliminary data.</text>
</comment>
<feature type="chain" id="PRO_5009214449" description="Rap1a immunity protein domain-containing protein" evidence="1">
    <location>
        <begin position="23"/>
        <end position="148"/>
    </location>
</feature>
<dbReference type="Proteomes" id="UP000176037">
    <property type="component" value="Unassembled WGS sequence"/>
</dbReference>
<evidence type="ECO:0000313" key="2">
    <source>
        <dbReference type="EMBL" id="OFI35757.1"/>
    </source>
</evidence>
<keyword evidence="1" id="KW-0732">Signal</keyword>
<keyword evidence="3" id="KW-1185">Reference proteome</keyword>
<name>A0A1E8FIH9_9ALTE</name>
<evidence type="ECO:0000313" key="3">
    <source>
        <dbReference type="Proteomes" id="UP000176037"/>
    </source>
</evidence>
<proteinExistence type="predicted"/>
<dbReference type="RefSeq" id="WP_070174997.1">
    <property type="nucleotide sequence ID" value="NZ_BMJR01000008.1"/>
</dbReference>
<protein>
    <recommendedName>
        <fullName evidence="4">Rap1a immunity protein domain-containing protein</fullName>
    </recommendedName>
</protein>
<dbReference type="EMBL" id="MJIC01000006">
    <property type="protein sequence ID" value="OFI35757.1"/>
    <property type="molecule type" value="Genomic_DNA"/>
</dbReference>